<accession>A0A9P7RI16</accession>
<evidence type="ECO:0000313" key="2">
    <source>
        <dbReference type="Proteomes" id="UP000699042"/>
    </source>
</evidence>
<organism evidence="1 2">
    <name type="scientific">Colletotrichum scovillei</name>
    <dbReference type="NCBI Taxonomy" id="1209932"/>
    <lineage>
        <taxon>Eukaryota</taxon>
        <taxon>Fungi</taxon>
        <taxon>Dikarya</taxon>
        <taxon>Ascomycota</taxon>
        <taxon>Pezizomycotina</taxon>
        <taxon>Sordariomycetes</taxon>
        <taxon>Hypocreomycetidae</taxon>
        <taxon>Glomerellales</taxon>
        <taxon>Glomerellaceae</taxon>
        <taxon>Colletotrichum</taxon>
        <taxon>Colletotrichum acutatum species complex</taxon>
    </lineage>
</organism>
<gene>
    <name evidence="1" type="ORF">JMJ77_006058</name>
</gene>
<keyword evidence="2" id="KW-1185">Reference proteome</keyword>
<dbReference type="AlphaFoldDB" id="A0A9P7RI16"/>
<sequence>MRWRLGALEKLCLEELGLLPECLRVMSICELVQQLGVRLSTLLGQMGIRSRSQIGGYL</sequence>
<proteinExistence type="predicted"/>
<name>A0A9P7RI16_9PEZI</name>
<dbReference type="Proteomes" id="UP000699042">
    <property type="component" value="Unassembled WGS sequence"/>
</dbReference>
<dbReference type="EMBL" id="JAESDN010000001">
    <property type="protein sequence ID" value="KAG7058686.1"/>
    <property type="molecule type" value="Genomic_DNA"/>
</dbReference>
<evidence type="ECO:0000313" key="1">
    <source>
        <dbReference type="EMBL" id="KAG7058686.1"/>
    </source>
</evidence>
<reference evidence="1" key="1">
    <citation type="submission" date="2021-05" db="EMBL/GenBank/DDBJ databases">
        <title>Comparative genomics of three Colletotrichum scovillei strains and genetic complementation revealed genes involved fungal growth and virulence on chili pepper.</title>
        <authorList>
            <person name="Hsieh D.-K."/>
            <person name="Chuang S.-C."/>
            <person name="Chen C.-Y."/>
            <person name="Chao Y.-T."/>
            <person name="Lu M.-Y.J."/>
            <person name="Lee M.-H."/>
            <person name="Shih M.-C."/>
        </authorList>
    </citation>
    <scope>NUCLEOTIDE SEQUENCE</scope>
    <source>
        <strain evidence="1">Coll-153</strain>
    </source>
</reference>
<protein>
    <submittedName>
        <fullName evidence="1">Uncharacterized protein</fullName>
    </submittedName>
</protein>
<comment type="caution">
    <text evidence="1">The sequence shown here is derived from an EMBL/GenBank/DDBJ whole genome shotgun (WGS) entry which is preliminary data.</text>
</comment>